<dbReference type="AlphaFoldDB" id="A0A511QQ41"/>
<dbReference type="RefSeq" id="WP_119010555.1">
    <property type="nucleotide sequence ID" value="NZ_BJXK01000006.1"/>
</dbReference>
<protein>
    <recommendedName>
        <fullName evidence="3">Lipoprotein</fullName>
    </recommendedName>
</protein>
<comment type="caution">
    <text evidence="1">The sequence shown here is derived from an EMBL/GenBank/DDBJ whole genome shotgun (WGS) entry which is preliminary data.</text>
</comment>
<dbReference type="Proteomes" id="UP000321113">
    <property type="component" value="Unassembled WGS sequence"/>
</dbReference>
<dbReference type="EMBL" id="BJXK01000006">
    <property type="protein sequence ID" value="GEM79455.1"/>
    <property type="molecule type" value="Genomic_DNA"/>
</dbReference>
<organism evidence="1 2">
    <name type="scientific">Vibrio superstes NBRC 103154</name>
    <dbReference type="NCBI Taxonomy" id="1219062"/>
    <lineage>
        <taxon>Bacteria</taxon>
        <taxon>Pseudomonadati</taxon>
        <taxon>Pseudomonadota</taxon>
        <taxon>Gammaproteobacteria</taxon>
        <taxon>Vibrionales</taxon>
        <taxon>Vibrionaceae</taxon>
        <taxon>Vibrio</taxon>
    </lineage>
</organism>
<evidence type="ECO:0000313" key="1">
    <source>
        <dbReference type="EMBL" id="GEM79455.1"/>
    </source>
</evidence>
<name>A0A511QQ41_9VIBR</name>
<accession>A0A511QQ41</accession>
<dbReference type="PROSITE" id="PS51257">
    <property type="entry name" value="PROKAR_LIPOPROTEIN"/>
    <property type="match status" value="1"/>
</dbReference>
<keyword evidence="2" id="KW-1185">Reference proteome</keyword>
<proteinExistence type="predicted"/>
<sequence>MRSLLALVIASTLVGCGGGDGGSNSPSDGQDKDIIFSVFGYGHEKMPAPEISYEQDCLNYNTLCMPINGYWMPLQATNHLLDVKQGEDYYNDGLLWSEGNYEAYNDFDSGDISVPNNNENTYFIVNITSLQGLYDDPSVSSKNQLTVAGRTKLVPGVNQILLSDIPLPLHTAVFTLVGSSRMFEAGYEFLGTELTVVDEETGYIKTSSTGNTRTIFEGYNSEYTTHIYELSMTKLQSIKIRYRNPQGSIVEDTFDENDAINAGMDWETGQHFVITYDFMMRDGGLSGQLDIAKGSSEELSNEN</sequence>
<reference evidence="1 2" key="1">
    <citation type="submission" date="2019-07" db="EMBL/GenBank/DDBJ databases">
        <title>Whole genome shotgun sequence of Vibrio superstes NBRC 103154.</title>
        <authorList>
            <person name="Hosoyama A."/>
            <person name="Uohara A."/>
            <person name="Ohji S."/>
            <person name="Ichikawa N."/>
        </authorList>
    </citation>
    <scope>NUCLEOTIDE SEQUENCE [LARGE SCALE GENOMIC DNA]</scope>
    <source>
        <strain evidence="1 2">NBRC 103154</strain>
    </source>
</reference>
<evidence type="ECO:0000313" key="2">
    <source>
        <dbReference type="Proteomes" id="UP000321113"/>
    </source>
</evidence>
<dbReference type="OrthoDB" id="9994655at2"/>
<evidence type="ECO:0008006" key="3">
    <source>
        <dbReference type="Google" id="ProtNLM"/>
    </source>
</evidence>
<gene>
    <name evidence="1" type="ORF">VSU01S_17000</name>
</gene>